<feature type="transmembrane region" description="Helical" evidence="2">
    <location>
        <begin position="582"/>
        <end position="605"/>
    </location>
</feature>
<dbReference type="Pfam" id="PF11374">
    <property type="entry name" value="DUF3176"/>
    <property type="match status" value="1"/>
</dbReference>
<evidence type="ECO:0000256" key="1">
    <source>
        <dbReference type="SAM" id="MobiDB-lite"/>
    </source>
</evidence>
<dbReference type="InterPro" id="IPR021514">
    <property type="entry name" value="DUF3176"/>
</dbReference>
<gene>
    <name evidence="3" type="ORF">A9K55_004916</name>
</gene>
<evidence type="ECO:0000313" key="3">
    <source>
        <dbReference type="EMBL" id="ATY63986.1"/>
    </source>
</evidence>
<accession>A0A2H4SLK7</accession>
<dbReference type="OrthoDB" id="4868042at2759"/>
<feature type="region of interest" description="Disordered" evidence="1">
    <location>
        <begin position="1"/>
        <end position="62"/>
    </location>
</feature>
<dbReference type="Proteomes" id="UP000323067">
    <property type="component" value="Chromosome v"/>
</dbReference>
<name>A0A2H4SLK7_CORMI</name>
<reference evidence="3 4" key="1">
    <citation type="journal article" date="2017" name="BMC Genomics">
        <title>Chromosome level assembly and secondary metabolite potential of the parasitic fungus Cordyceps militaris.</title>
        <authorList>
            <person name="Kramer G.J."/>
            <person name="Nodwell J.R."/>
        </authorList>
    </citation>
    <scope>NUCLEOTIDE SEQUENCE [LARGE SCALE GENOMIC DNA]</scope>
    <source>
        <strain evidence="3 4">ATCC 34164</strain>
    </source>
</reference>
<keyword evidence="2" id="KW-0472">Membrane</keyword>
<evidence type="ECO:0000256" key="2">
    <source>
        <dbReference type="SAM" id="Phobius"/>
    </source>
</evidence>
<protein>
    <submittedName>
        <fullName evidence="3">Uncharacterized protein</fullName>
    </submittedName>
</protein>
<dbReference type="AlphaFoldDB" id="A0A2H4SLK7"/>
<sequence length="674" mass="72848">MDSSHHHDEQYNYAPLPYQHAPGREFRPQLSPRKPVPGDLPLSSLPGSDQPQGPPVVVAVPPRNAGTPRPGILRVWTWELLSLLASSAAFAAIVAVLRVYENKPLSSWKAPVSINTVVSILSTVFKGLLVTPISNGISQLKWLSFAETSQPFVHMDAYDEASRGAWGSLLFLAQQLRGKRLSFIASLGAFIALITLITDPFSQATVSINSCTLPSPQQASIPRFNNYDTSIHAGSGPSQLSLSMQFAVLAGLYNPPANSSQAISQSITCPTGNCTFPEPVSLSTLAMCHSCQDISSSIEMNGSNYSVPGYPYPLSISPLSQGQLGNNFASVFVTNSAGEGGANDPVPWADGAWKKTSIFNFQGLAYTTETPDCVAQENCTWTPMAFDCSLRPCVKTLSARVTNGQYVETELSRDYLHFLNVSTPFQLAVDKVFIDGAWMDCAGEESRSDTNTVQILLPASQDILNTSAEPPSLWYPQGCTFSVSAGAMGAFGLYLGGIFSKAKIVGQPRTVTGDAWLQQMWNSGQMTMASVDTFTEGLALSIGAEMRRNGSRSIGGNGALPVAWTRANGHAQDTEPCIRVHWPFLSFLAALLALAVAFVIALVVANHGSSTAWQADWKSSTLPMLFHAIKGKERYRFEADGNTTKQTAQYYDMAKVVEAQLVEENDEWVFSARN</sequence>
<keyword evidence="2" id="KW-1133">Transmembrane helix</keyword>
<dbReference type="VEuPathDB" id="FungiDB:CCM_01418"/>
<dbReference type="PANTHER" id="PTHR35394">
    <property type="entry name" value="DUF3176 DOMAIN-CONTAINING PROTEIN"/>
    <property type="match status" value="1"/>
</dbReference>
<evidence type="ECO:0000313" key="4">
    <source>
        <dbReference type="Proteomes" id="UP000323067"/>
    </source>
</evidence>
<feature type="transmembrane region" description="Helical" evidence="2">
    <location>
        <begin position="80"/>
        <end position="100"/>
    </location>
</feature>
<keyword evidence="2" id="KW-0812">Transmembrane</keyword>
<dbReference type="VEuPathDB" id="FungiDB:A9K55_004916"/>
<feature type="compositionally biased region" description="Basic and acidic residues" evidence="1">
    <location>
        <begin position="1"/>
        <end position="10"/>
    </location>
</feature>
<feature type="transmembrane region" description="Helical" evidence="2">
    <location>
        <begin position="181"/>
        <end position="201"/>
    </location>
</feature>
<dbReference type="PANTHER" id="PTHR35394:SF5">
    <property type="entry name" value="DUF3176 DOMAIN-CONTAINING PROTEIN"/>
    <property type="match status" value="1"/>
</dbReference>
<proteinExistence type="predicted"/>
<dbReference type="EMBL" id="CP023325">
    <property type="protein sequence ID" value="ATY63986.1"/>
    <property type="molecule type" value="Genomic_DNA"/>
</dbReference>
<organism evidence="3 4">
    <name type="scientific">Cordyceps militaris</name>
    <name type="common">Caterpillar fungus</name>
    <name type="synonym">Clavaria militaris</name>
    <dbReference type="NCBI Taxonomy" id="73501"/>
    <lineage>
        <taxon>Eukaryota</taxon>
        <taxon>Fungi</taxon>
        <taxon>Dikarya</taxon>
        <taxon>Ascomycota</taxon>
        <taxon>Pezizomycotina</taxon>
        <taxon>Sordariomycetes</taxon>
        <taxon>Hypocreomycetidae</taxon>
        <taxon>Hypocreales</taxon>
        <taxon>Cordycipitaceae</taxon>
        <taxon>Cordyceps</taxon>
    </lineage>
</organism>